<accession>A0A3M8T1Y2</accession>
<dbReference type="Pfam" id="PF06078">
    <property type="entry name" value="DUF937"/>
    <property type="match status" value="1"/>
</dbReference>
<reference evidence="1 2" key="1">
    <citation type="submission" date="2018-11" db="EMBL/GenBank/DDBJ databases">
        <title>Lysobacter cryohumiis sp. nov., isolated from soil in the Tianshan Mountains, Xinjiang, China.</title>
        <authorList>
            <person name="Luo Y."/>
            <person name="Sheng H."/>
        </authorList>
    </citation>
    <scope>NUCLEOTIDE SEQUENCE [LARGE SCALE GENOMIC DNA]</scope>
    <source>
        <strain evidence="1 2">ZS60</strain>
    </source>
</reference>
<evidence type="ECO:0000313" key="1">
    <source>
        <dbReference type="EMBL" id="RNF85120.1"/>
    </source>
</evidence>
<dbReference type="EMBL" id="RIBS01000002">
    <property type="protein sequence ID" value="RNF85120.1"/>
    <property type="molecule type" value="Genomic_DNA"/>
</dbReference>
<keyword evidence="2" id="KW-1185">Reference proteome</keyword>
<protein>
    <submittedName>
        <fullName evidence="1">DUF937 domain-containing protein</fullName>
    </submittedName>
</protein>
<dbReference type="AlphaFoldDB" id="A0A3M8T1Y2"/>
<organism evidence="1 2">
    <name type="scientific">Montanilutibacter psychrotolerans</name>
    <dbReference type="NCBI Taxonomy" id="1327343"/>
    <lineage>
        <taxon>Bacteria</taxon>
        <taxon>Pseudomonadati</taxon>
        <taxon>Pseudomonadota</taxon>
        <taxon>Gammaproteobacteria</taxon>
        <taxon>Lysobacterales</taxon>
        <taxon>Lysobacteraceae</taxon>
        <taxon>Montanilutibacter</taxon>
    </lineage>
</organism>
<name>A0A3M8T1Y2_9GAMM</name>
<comment type="caution">
    <text evidence="1">The sequence shown here is derived from an EMBL/GenBank/DDBJ whole genome shotgun (WGS) entry which is preliminary data.</text>
</comment>
<dbReference type="OrthoDB" id="8812842at2"/>
<gene>
    <name evidence="1" type="ORF">EER27_04890</name>
</gene>
<proteinExistence type="predicted"/>
<sequence length="210" mass="20991">MNASLTDDLIHQLQGAPMAQMGQQLGLSESQTGAAVQAALPLLLGALGRNSGQPEGAQALFGALQRDHDGLDLGNVLGNVLGGGGQGAQILGHIFGTRQQSAAQGLGAATGLKGDSASSLLKILAPIVLAYLAKRMFSGRASATPTADPGSTSVTPEDLGRILGQEHSQIRSQGGLGGGLLGAVLDRDGDGDTDFSDLAGLAGSVFGGRR</sequence>
<dbReference type="InterPro" id="IPR009282">
    <property type="entry name" value="DUF937"/>
</dbReference>
<evidence type="ECO:0000313" key="2">
    <source>
        <dbReference type="Proteomes" id="UP000267049"/>
    </source>
</evidence>
<dbReference type="Proteomes" id="UP000267049">
    <property type="component" value="Unassembled WGS sequence"/>
</dbReference>
<dbReference type="RefSeq" id="WP_123086906.1">
    <property type="nucleotide sequence ID" value="NZ_RIBS01000002.1"/>
</dbReference>